<organism evidence="2">
    <name type="scientific">Streptomyces sp. NBC_01393</name>
    <dbReference type="NCBI Taxonomy" id="2903851"/>
    <lineage>
        <taxon>Bacteria</taxon>
        <taxon>Bacillati</taxon>
        <taxon>Actinomycetota</taxon>
        <taxon>Actinomycetes</taxon>
        <taxon>Kitasatosporales</taxon>
        <taxon>Streptomycetaceae</taxon>
        <taxon>Streptomyces</taxon>
    </lineage>
</organism>
<proteinExistence type="predicted"/>
<dbReference type="SUPFAM" id="SSF55961">
    <property type="entry name" value="Bet v1-like"/>
    <property type="match status" value="1"/>
</dbReference>
<gene>
    <name evidence="2" type="ORF">OG699_35665</name>
</gene>
<feature type="region of interest" description="Disordered" evidence="1">
    <location>
        <begin position="144"/>
        <end position="165"/>
    </location>
</feature>
<name>A0AAU3I5G1_9ACTN</name>
<evidence type="ECO:0000313" key="2">
    <source>
        <dbReference type="EMBL" id="WTZ12843.1"/>
    </source>
</evidence>
<protein>
    <submittedName>
        <fullName evidence="2">SRPBCC family protein</fullName>
    </submittedName>
</protein>
<dbReference type="InterPro" id="IPR023393">
    <property type="entry name" value="START-like_dom_sf"/>
</dbReference>
<reference evidence="2" key="1">
    <citation type="submission" date="2022-10" db="EMBL/GenBank/DDBJ databases">
        <title>The complete genomes of actinobacterial strains from the NBC collection.</title>
        <authorList>
            <person name="Joergensen T.S."/>
            <person name="Alvarez Arevalo M."/>
            <person name="Sterndorff E.B."/>
            <person name="Faurdal D."/>
            <person name="Vuksanovic O."/>
            <person name="Mourched A.-S."/>
            <person name="Charusanti P."/>
            <person name="Shaw S."/>
            <person name="Blin K."/>
            <person name="Weber T."/>
        </authorList>
    </citation>
    <scope>NUCLEOTIDE SEQUENCE</scope>
    <source>
        <strain evidence="2">NBC_01393</strain>
    </source>
</reference>
<evidence type="ECO:0000256" key="1">
    <source>
        <dbReference type="SAM" id="MobiDB-lite"/>
    </source>
</evidence>
<dbReference type="EMBL" id="CP109546">
    <property type="protein sequence ID" value="WTZ12843.1"/>
    <property type="molecule type" value="Genomic_DNA"/>
</dbReference>
<feature type="compositionally biased region" description="Low complexity" evidence="1">
    <location>
        <begin position="149"/>
        <end position="165"/>
    </location>
</feature>
<dbReference type="Gene3D" id="3.30.530.20">
    <property type="match status" value="1"/>
</dbReference>
<dbReference type="AlphaFoldDB" id="A0AAU3I5G1"/>
<accession>A0AAU3I5G1</accession>
<sequence length="165" mass="18037">MAIRHQVIEQPPDAVWAVLEDPELYADWVVGTSASWPLDTRWPQVDAALAYRVDLGPWTLEGRTVVRRVEPPRWLELEVDSGRLGTARIAIEVRPWGGQALVLVDEHPLRGPGGVLHAAPLDLLIQLRHRSMLPRLARTVERVAAAAPGSTSRATAGGRATSGRA</sequence>
<dbReference type="CDD" id="cd07812">
    <property type="entry name" value="SRPBCC"/>
    <property type="match status" value="1"/>
</dbReference>